<protein>
    <submittedName>
        <fullName evidence="1">Uncharacterized protein</fullName>
    </submittedName>
</protein>
<accession>A0A1H9YDD3</accession>
<evidence type="ECO:0000313" key="2">
    <source>
        <dbReference type="Proteomes" id="UP000183339"/>
    </source>
</evidence>
<organism evidence="1 2">
    <name type="scientific">Nitrosospira multiformis</name>
    <dbReference type="NCBI Taxonomy" id="1231"/>
    <lineage>
        <taxon>Bacteria</taxon>
        <taxon>Pseudomonadati</taxon>
        <taxon>Pseudomonadota</taxon>
        <taxon>Betaproteobacteria</taxon>
        <taxon>Nitrosomonadales</taxon>
        <taxon>Nitrosomonadaceae</taxon>
        <taxon>Nitrosospira</taxon>
    </lineage>
</organism>
<reference evidence="1 2" key="1">
    <citation type="submission" date="2016-10" db="EMBL/GenBank/DDBJ databases">
        <authorList>
            <person name="de Groot N.N."/>
        </authorList>
    </citation>
    <scope>NUCLEOTIDE SEQUENCE [LARGE SCALE GENOMIC DNA]</scope>
    <source>
        <strain evidence="1 2">Nl7</strain>
    </source>
</reference>
<evidence type="ECO:0000313" key="1">
    <source>
        <dbReference type="EMBL" id="SES66879.1"/>
    </source>
</evidence>
<dbReference type="EMBL" id="FOHI01000001">
    <property type="protein sequence ID" value="SES66879.1"/>
    <property type="molecule type" value="Genomic_DNA"/>
</dbReference>
<name>A0A1H9YDD3_9PROT</name>
<dbReference type="AlphaFoldDB" id="A0A1H9YDD3"/>
<gene>
    <name evidence="1" type="ORF">SAMN05216412_101166</name>
</gene>
<proteinExistence type="predicted"/>
<dbReference type="RefSeq" id="WP_074703782.1">
    <property type="nucleotide sequence ID" value="NZ_FOHI01000001.1"/>
</dbReference>
<dbReference type="OrthoDB" id="9182473at2"/>
<dbReference type="Proteomes" id="UP000183339">
    <property type="component" value="Unassembled WGS sequence"/>
</dbReference>
<sequence length="291" mass="34631">MPRTLSYCRPDHIEARFHHADEFDFIDLDIRLVGDITLALECEDQGEDVEPVRHERETIDFTVYMSSVFCTFRDFIRFLEAITLEVKECAFEWEAEGPDGRLRWKRRYVQDVGFLTIEWDSYKEKFSHRMMLNTRQAVKMLYSAFRMFVDSPEYDPLRYERLSYGESFALILSNASLDDLAATLVRMNADAAKTFLQALDEAIYDRHMKGPKPSWPIEYFHRATEPVEPSNQYNAWIDPEWDNWDIEQRMNQLKELFSWSVRSWHGENLREMRSKLIEDWLSLPEAVAVHD</sequence>